<gene>
    <name evidence="2" type="primary">NFATC1</name>
</gene>
<dbReference type="OrthoDB" id="5346094at2759"/>
<dbReference type="EMBL" id="HF584390">
    <property type="protein sequence ID" value="CCQ43887.1"/>
    <property type="molecule type" value="Genomic_DNA"/>
</dbReference>
<dbReference type="AlphaFoldDB" id="L8ECN7"/>
<feature type="compositionally biased region" description="Basic and acidic residues" evidence="1">
    <location>
        <begin position="1"/>
        <end position="34"/>
    </location>
</feature>
<evidence type="ECO:0000256" key="1">
    <source>
        <dbReference type="SAM" id="MobiDB-lite"/>
    </source>
</evidence>
<name>L8ECN7_HUMAN</name>
<proteinExistence type="predicted"/>
<protein>
    <submittedName>
        <fullName evidence="2">Alternative protein NFATC1</fullName>
    </submittedName>
</protein>
<accession>L8ECN7</accession>
<dbReference type="ChiTaRS" id="NFATC1">
    <property type="organism name" value="human"/>
</dbReference>
<organism evidence="2">
    <name type="scientific">Homo sapiens</name>
    <name type="common">Human</name>
    <dbReference type="NCBI Taxonomy" id="9606"/>
    <lineage>
        <taxon>Eukaryota</taxon>
        <taxon>Metazoa</taxon>
        <taxon>Chordata</taxon>
        <taxon>Craniata</taxon>
        <taxon>Vertebrata</taxon>
        <taxon>Euteleostomi</taxon>
        <taxon>Mammalia</taxon>
        <taxon>Eutheria</taxon>
        <taxon>Euarchontoglires</taxon>
        <taxon>Primates</taxon>
        <taxon>Haplorrhini</taxon>
        <taxon>Catarrhini</taxon>
        <taxon>Hominidae</taxon>
        <taxon>Homo</taxon>
    </lineage>
</organism>
<evidence type="ECO:0000313" key="2">
    <source>
        <dbReference type="EMBL" id="CCQ43887.1"/>
    </source>
</evidence>
<sequence>MCKDWLSNKKESREEGRPLCHLEEKSSHDNRREVAGLSTGDPPCRGLSWERPTRSLTPRPALLAPLGFNTGSALFNQTIRAS</sequence>
<reference evidence="2" key="1">
    <citation type="journal article" date="2013" name="PLoS ONE">
        <title>Direct detection of alternative open reading frames translation products in human significantly expands the proteome.</title>
        <authorList>
            <person name="Vanderperre B."/>
            <person name="Lucier J.-F."/>
            <person name="Motard J."/>
            <person name="Tremblay G."/>
            <person name="Vanderperre S."/>
            <person name="Wisztorski M."/>
            <person name="Salzet M."/>
            <person name="Boisvert F.-M."/>
            <person name="Roucou X."/>
        </authorList>
    </citation>
    <scope>NUCLEOTIDE SEQUENCE</scope>
</reference>
<feature type="region of interest" description="Disordered" evidence="1">
    <location>
        <begin position="1"/>
        <end position="52"/>
    </location>
</feature>